<name>A0A8H5G2N7_9AGAR</name>
<dbReference type="AlphaFoldDB" id="A0A8H5G2N7"/>
<dbReference type="InterPro" id="IPR012681">
    <property type="entry name" value="NCS1"/>
</dbReference>
<comment type="subcellular location">
    <subcellularLocation>
        <location evidence="1">Membrane</location>
        <topology evidence="1">Multi-pass membrane protein</topology>
    </subcellularLocation>
</comment>
<feature type="transmembrane region" description="Helical" evidence="6">
    <location>
        <begin position="169"/>
        <end position="187"/>
    </location>
</feature>
<dbReference type="GO" id="GO:0005886">
    <property type="term" value="C:plasma membrane"/>
    <property type="evidence" value="ECO:0007669"/>
    <property type="project" value="TreeGrafter"/>
</dbReference>
<dbReference type="GO" id="GO:0015205">
    <property type="term" value="F:nucleobase transmembrane transporter activity"/>
    <property type="evidence" value="ECO:0007669"/>
    <property type="project" value="TreeGrafter"/>
</dbReference>
<evidence type="ECO:0000256" key="3">
    <source>
        <dbReference type="ARBA" id="ARBA00022692"/>
    </source>
</evidence>
<dbReference type="Pfam" id="PF02133">
    <property type="entry name" value="Transp_cyt_pur"/>
    <property type="match status" value="1"/>
</dbReference>
<dbReference type="PANTHER" id="PTHR30618:SF2">
    <property type="entry name" value="ALLANTOIN PERMEASE-RELATED"/>
    <property type="match status" value="1"/>
</dbReference>
<gene>
    <name evidence="7" type="ORF">D9756_006452</name>
</gene>
<dbReference type="InterPro" id="IPR045225">
    <property type="entry name" value="Uracil/uridine/allantoin_perm"/>
</dbReference>
<protein>
    <recommendedName>
        <fullName evidence="9">Uracil permease</fullName>
    </recommendedName>
</protein>
<sequence length="568" mass="62999">MGLLQKLEVPRPPGLTYKQLFLSNDDLAPVPPDKRQWRGINFIAFWIADSFNVNTWMIVSSMVQLGLSWWQAWICVWLGYGFAAPFICMNARPGAVFHVTFPVVARTSFGLYGSLWCTFNRGVMACIWYGVQASIGGDCMKVMLRAIWPSVNDIPNDLPESSGTTTRDFMCFFLFWLISLPAIWFPIHKIRHLFTLKSIVAPIAGITFFIWCIVKARGVGPIISRPSTVHGSELGWDMVVSLMSCISNMATLSSRCDLPIHSLRLFDRNAPDFASRARTPSAALWPQFWAVPIGFSLVSFIGIIVSSSSETIYGEAIWSPIDLLNRFLDDSPSNATRFGVWFIAASFIIAQLGTNISANSISAGCDLTSLFPRFINIRRGGYIAAAVGLIILPWNLLKSSNQFTSYLSAYSVFLSSIAGVMITEYYVIRRGRYRVADLYHSEKSGWYYYTYGINFRAYAAYISGILINVVGFAGATGRKVPLAATRIYQMSFFTGFGVSALIYILLNVLFPVPGSSIREKLWEVDLSDDSNHASKDVVLADAANDDGTSSLLSDGKKRGNTSVIVEEA</sequence>
<evidence type="ECO:0000256" key="5">
    <source>
        <dbReference type="ARBA" id="ARBA00023136"/>
    </source>
</evidence>
<dbReference type="FunFam" id="1.10.4160.10:FF:000001">
    <property type="entry name" value="Uracil permease, putative"/>
    <property type="match status" value="1"/>
</dbReference>
<feature type="transmembrane region" description="Helical" evidence="6">
    <location>
        <begin position="284"/>
        <end position="305"/>
    </location>
</feature>
<feature type="transmembrane region" description="Helical" evidence="6">
    <location>
        <begin position="487"/>
        <end position="510"/>
    </location>
</feature>
<dbReference type="CDD" id="cd11482">
    <property type="entry name" value="SLC-NCS1sbd_NRT1-like"/>
    <property type="match status" value="1"/>
</dbReference>
<keyword evidence="3 6" id="KW-0812">Transmembrane</keyword>
<keyword evidence="4 6" id="KW-1133">Transmembrane helix</keyword>
<dbReference type="NCBIfam" id="TIGR00800">
    <property type="entry name" value="ncs1"/>
    <property type="match status" value="1"/>
</dbReference>
<evidence type="ECO:0000256" key="1">
    <source>
        <dbReference type="ARBA" id="ARBA00004141"/>
    </source>
</evidence>
<dbReference type="EMBL" id="JAACJO010000006">
    <property type="protein sequence ID" value="KAF5357148.1"/>
    <property type="molecule type" value="Genomic_DNA"/>
</dbReference>
<feature type="transmembrane region" description="Helical" evidence="6">
    <location>
        <begin position="193"/>
        <end position="214"/>
    </location>
</feature>
<feature type="transmembrane region" description="Helical" evidence="6">
    <location>
        <begin position="409"/>
        <end position="428"/>
    </location>
</feature>
<dbReference type="InterPro" id="IPR001248">
    <property type="entry name" value="Pur-cyt_permease"/>
</dbReference>
<keyword evidence="5 6" id="KW-0472">Membrane</keyword>
<evidence type="ECO:0000313" key="7">
    <source>
        <dbReference type="EMBL" id="KAF5357148.1"/>
    </source>
</evidence>
<dbReference type="Gene3D" id="1.10.4160.10">
    <property type="entry name" value="Hydantoin permease"/>
    <property type="match status" value="1"/>
</dbReference>
<dbReference type="OrthoDB" id="2018619at2759"/>
<feature type="transmembrane region" description="Helical" evidence="6">
    <location>
        <begin position="69"/>
        <end position="88"/>
    </location>
</feature>
<comment type="similarity">
    <text evidence="2">Belongs to the purine-cytosine permease (2.A.39) family.</text>
</comment>
<reference evidence="7 8" key="1">
    <citation type="journal article" date="2020" name="ISME J.">
        <title>Uncovering the hidden diversity of litter-decomposition mechanisms in mushroom-forming fungi.</title>
        <authorList>
            <person name="Floudas D."/>
            <person name="Bentzer J."/>
            <person name="Ahren D."/>
            <person name="Johansson T."/>
            <person name="Persson P."/>
            <person name="Tunlid A."/>
        </authorList>
    </citation>
    <scope>NUCLEOTIDE SEQUENCE [LARGE SCALE GENOMIC DNA]</scope>
    <source>
        <strain evidence="7 8">CBS 146.42</strain>
    </source>
</reference>
<feature type="transmembrane region" description="Helical" evidence="6">
    <location>
        <begin position="379"/>
        <end position="397"/>
    </location>
</feature>
<dbReference type="PANTHER" id="PTHR30618">
    <property type="entry name" value="NCS1 FAMILY PURINE/PYRIMIDINE TRANSPORTER"/>
    <property type="match status" value="1"/>
</dbReference>
<feature type="transmembrane region" description="Helical" evidence="6">
    <location>
        <begin position="448"/>
        <end position="475"/>
    </location>
</feature>
<comment type="caution">
    <text evidence="7">The sequence shown here is derived from an EMBL/GenBank/DDBJ whole genome shotgun (WGS) entry which is preliminary data.</text>
</comment>
<dbReference type="Proteomes" id="UP000559027">
    <property type="component" value="Unassembled WGS sequence"/>
</dbReference>
<organism evidence="7 8">
    <name type="scientific">Leucocoprinus leucothites</name>
    <dbReference type="NCBI Taxonomy" id="201217"/>
    <lineage>
        <taxon>Eukaryota</taxon>
        <taxon>Fungi</taxon>
        <taxon>Dikarya</taxon>
        <taxon>Basidiomycota</taxon>
        <taxon>Agaricomycotina</taxon>
        <taxon>Agaricomycetes</taxon>
        <taxon>Agaricomycetidae</taxon>
        <taxon>Agaricales</taxon>
        <taxon>Agaricineae</taxon>
        <taxon>Agaricaceae</taxon>
        <taxon>Leucocoprinus</taxon>
    </lineage>
</organism>
<evidence type="ECO:0000313" key="8">
    <source>
        <dbReference type="Proteomes" id="UP000559027"/>
    </source>
</evidence>
<evidence type="ECO:0008006" key="9">
    <source>
        <dbReference type="Google" id="ProtNLM"/>
    </source>
</evidence>
<evidence type="ECO:0000256" key="6">
    <source>
        <dbReference type="SAM" id="Phobius"/>
    </source>
</evidence>
<keyword evidence="8" id="KW-1185">Reference proteome</keyword>
<feature type="transmembrane region" description="Helical" evidence="6">
    <location>
        <begin position="42"/>
        <end position="63"/>
    </location>
</feature>
<feature type="transmembrane region" description="Helical" evidence="6">
    <location>
        <begin position="338"/>
        <end position="358"/>
    </location>
</feature>
<evidence type="ECO:0000256" key="2">
    <source>
        <dbReference type="ARBA" id="ARBA00008974"/>
    </source>
</evidence>
<evidence type="ECO:0000256" key="4">
    <source>
        <dbReference type="ARBA" id="ARBA00022989"/>
    </source>
</evidence>
<proteinExistence type="inferred from homology"/>
<accession>A0A8H5G2N7</accession>